<evidence type="ECO:0000313" key="7">
    <source>
        <dbReference type="Proteomes" id="UP000588017"/>
    </source>
</evidence>
<dbReference type="Proteomes" id="UP000588017">
    <property type="component" value="Unassembled WGS sequence"/>
</dbReference>
<dbReference type="PIRSF" id="PIRSF006707">
    <property type="entry name" value="MJ1563"/>
    <property type="match status" value="1"/>
</dbReference>
<dbReference type="AlphaFoldDB" id="A0A841KC75"/>
<dbReference type="PANTHER" id="PTHR38465">
    <property type="entry name" value="HTH-TYPE TRANSCRIPTIONAL REGULATOR MJ1563-RELATED"/>
    <property type="match status" value="1"/>
</dbReference>
<dbReference type="Gene3D" id="1.10.10.10">
    <property type="entry name" value="Winged helix-like DNA-binding domain superfamily/Winged helix DNA-binding domain"/>
    <property type="match status" value="1"/>
</dbReference>
<sequence length="190" mass="21849">MNLPPLVQSFVLHFGEMGSRWGINRTVGQIYALLYVSPQPLCADQIVEALGISRSNVSMSLRELQTWNLVLLKHLPNDRRDFFTTPDDVWQILRTLAEERKKREIDPTLSVLREILMQKPGSEDERFAQERMAEMCGLIERLTTWYDDVKQLDTDRLATLLGLGSRITKLLEAKDRIVSIGRRKPKANGE</sequence>
<evidence type="ECO:0000259" key="5">
    <source>
        <dbReference type="Pfam" id="PF12802"/>
    </source>
</evidence>
<evidence type="ECO:0000256" key="2">
    <source>
        <dbReference type="ARBA" id="ARBA00023125"/>
    </source>
</evidence>
<keyword evidence="3 4" id="KW-0804">Transcription</keyword>
<keyword evidence="7" id="KW-1185">Reference proteome</keyword>
<dbReference type="Pfam" id="PF12802">
    <property type="entry name" value="MarR_2"/>
    <property type="match status" value="1"/>
</dbReference>
<dbReference type="GO" id="GO:0003677">
    <property type="term" value="F:DNA binding"/>
    <property type="evidence" value="ECO:0007669"/>
    <property type="project" value="UniProtKB-UniRule"/>
</dbReference>
<dbReference type="InterPro" id="IPR036390">
    <property type="entry name" value="WH_DNA-bd_sf"/>
</dbReference>
<dbReference type="InterPro" id="IPR000835">
    <property type="entry name" value="HTH_MarR-typ"/>
</dbReference>
<evidence type="ECO:0000256" key="3">
    <source>
        <dbReference type="ARBA" id="ARBA00023163"/>
    </source>
</evidence>
<dbReference type="EMBL" id="JACHEH010000005">
    <property type="protein sequence ID" value="MBB6168982.1"/>
    <property type="molecule type" value="Genomic_DNA"/>
</dbReference>
<protein>
    <recommendedName>
        <fullName evidence="4">HTH-type transcriptional regulator</fullName>
    </recommendedName>
</protein>
<organism evidence="6 7">
    <name type="scientific">Chelatococcus composti</name>
    <dbReference type="NCBI Taxonomy" id="1743235"/>
    <lineage>
        <taxon>Bacteria</taxon>
        <taxon>Pseudomonadati</taxon>
        <taxon>Pseudomonadota</taxon>
        <taxon>Alphaproteobacteria</taxon>
        <taxon>Hyphomicrobiales</taxon>
        <taxon>Chelatococcaceae</taxon>
        <taxon>Chelatococcus</taxon>
    </lineage>
</organism>
<reference evidence="6 7" key="1">
    <citation type="submission" date="2020-08" db="EMBL/GenBank/DDBJ databases">
        <title>Genomic Encyclopedia of Type Strains, Phase IV (KMG-IV): sequencing the most valuable type-strain genomes for metagenomic binning, comparative biology and taxonomic classification.</title>
        <authorList>
            <person name="Goeker M."/>
        </authorList>
    </citation>
    <scope>NUCLEOTIDE SEQUENCE [LARGE SCALE GENOMIC DNA]</scope>
    <source>
        <strain evidence="6 7">DSM 101465</strain>
    </source>
</reference>
<dbReference type="InterPro" id="IPR052362">
    <property type="entry name" value="HTH-GbsR_regulator"/>
</dbReference>
<dbReference type="CDD" id="cd00090">
    <property type="entry name" value="HTH_ARSR"/>
    <property type="match status" value="1"/>
</dbReference>
<keyword evidence="1 4" id="KW-0805">Transcription regulation</keyword>
<proteinExistence type="inferred from homology"/>
<name>A0A841KC75_9HYPH</name>
<dbReference type="RefSeq" id="WP_183335283.1">
    <property type="nucleotide sequence ID" value="NZ_BMHX01000005.1"/>
</dbReference>
<dbReference type="InterPro" id="IPR011991">
    <property type="entry name" value="ArsR-like_HTH"/>
</dbReference>
<dbReference type="InterPro" id="IPR036388">
    <property type="entry name" value="WH-like_DNA-bd_sf"/>
</dbReference>
<dbReference type="InterPro" id="IPR026282">
    <property type="entry name" value="MJ1563"/>
</dbReference>
<gene>
    <name evidence="6" type="ORF">HNQ73_002619</name>
</gene>
<feature type="domain" description="HTH marR-type" evidence="5">
    <location>
        <begin position="22"/>
        <end position="80"/>
    </location>
</feature>
<accession>A0A841KC75</accession>
<evidence type="ECO:0000256" key="4">
    <source>
        <dbReference type="PIRNR" id="PIRNR006707"/>
    </source>
</evidence>
<comment type="caution">
    <text evidence="6">The sequence shown here is derived from an EMBL/GenBank/DDBJ whole genome shotgun (WGS) entry which is preliminary data.</text>
</comment>
<dbReference type="PANTHER" id="PTHR38465:SF1">
    <property type="entry name" value="HTH-TYPE TRANSCRIPTIONAL REGULATOR MJ1563-RELATED"/>
    <property type="match status" value="1"/>
</dbReference>
<evidence type="ECO:0000313" key="6">
    <source>
        <dbReference type="EMBL" id="MBB6168982.1"/>
    </source>
</evidence>
<keyword evidence="2 4" id="KW-0238">DNA-binding</keyword>
<dbReference type="GO" id="GO:0003700">
    <property type="term" value="F:DNA-binding transcription factor activity"/>
    <property type="evidence" value="ECO:0007669"/>
    <property type="project" value="InterPro"/>
</dbReference>
<dbReference type="SUPFAM" id="SSF46785">
    <property type="entry name" value="Winged helix' DNA-binding domain"/>
    <property type="match status" value="1"/>
</dbReference>
<comment type="similarity">
    <text evidence="4">Belongs to the GbsR family.</text>
</comment>
<evidence type="ECO:0000256" key="1">
    <source>
        <dbReference type="ARBA" id="ARBA00023015"/>
    </source>
</evidence>